<dbReference type="GO" id="GO:0016491">
    <property type="term" value="F:oxidoreductase activity"/>
    <property type="evidence" value="ECO:0007669"/>
    <property type="project" value="UniProtKB-KW"/>
</dbReference>
<dbReference type="InterPro" id="IPR043144">
    <property type="entry name" value="Mal/L-sulf/L-lact_DH-like_ah"/>
</dbReference>
<evidence type="ECO:0000313" key="4">
    <source>
        <dbReference type="Proteomes" id="UP000315759"/>
    </source>
</evidence>
<dbReference type="InterPro" id="IPR043143">
    <property type="entry name" value="Mal/L-sulf/L-lact_DH-like_NADP"/>
</dbReference>
<comment type="caution">
    <text evidence="3">The sequence shown here is derived from an EMBL/GenBank/DDBJ whole genome shotgun (WGS) entry which is preliminary data.</text>
</comment>
<dbReference type="InterPro" id="IPR036111">
    <property type="entry name" value="Mal/L-sulfo/L-lacto_DH-like_sf"/>
</dbReference>
<comment type="similarity">
    <text evidence="1">Belongs to the LDH2/MDH2 oxidoreductase family.</text>
</comment>
<protein>
    <submittedName>
        <fullName evidence="3">Ldh family oxidoreductase</fullName>
    </submittedName>
</protein>
<dbReference type="EMBL" id="VIFX01000003">
    <property type="protein sequence ID" value="TQR88190.1"/>
    <property type="molecule type" value="Genomic_DNA"/>
</dbReference>
<organism evidence="3 4">
    <name type="scientific">Mycolicibacterium hodleri</name>
    <dbReference type="NCBI Taxonomy" id="49897"/>
    <lineage>
        <taxon>Bacteria</taxon>
        <taxon>Bacillati</taxon>
        <taxon>Actinomycetota</taxon>
        <taxon>Actinomycetes</taxon>
        <taxon>Mycobacteriales</taxon>
        <taxon>Mycobacteriaceae</taxon>
        <taxon>Mycolicibacterium</taxon>
    </lineage>
</organism>
<proteinExistence type="inferred from homology"/>
<dbReference type="Proteomes" id="UP000315759">
    <property type="component" value="Unassembled WGS sequence"/>
</dbReference>
<dbReference type="InterPro" id="IPR003767">
    <property type="entry name" value="Malate/L-lactate_DH-like"/>
</dbReference>
<reference evidence="3 4" key="1">
    <citation type="submission" date="2018-10" db="EMBL/GenBank/DDBJ databases">
        <title>Draft genome of Mycobacterium hodleri strain B.</title>
        <authorList>
            <person name="Amande T.J."/>
            <person name="Mcgenity T.J."/>
        </authorList>
    </citation>
    <scope>NUCLEOTIDE SEQUENCE [LARGE SCALE GENOMIC DNA]</scope>
    <source>
        <strain evidence="3 4">B</strain>
    </source>
</reference>
<evidence type="ECO:0000256" key="1">
    <source>
        <dbReference type="ARBA" id="ARBA00006056"/>
    </source>
</evidence>
<dbReference type="Pfam" id="PF02615">
    <property type="entry name" value="Ldh_2"/>
    <property type="match status" value="1"/>
</dbReference>
<sequence>MVSELIRLDVEHARHLAVHVLSALGTPREHAQEVAAHLVEADCVGHGSHGISRLPSYIDYVDNGILDPAARPTTLTEGRCAVVSANWGFSHVAARITTELACEQALSERIGMAGLVQSTHLGRLGAYMEQACRADCVALAFVGGMGGQRLVAPFGGRAGLLGSNPIAAGFPTASGVPLVVDFSTAAAPIGKIMVAAMAGERMPSQSLVDQHGQPTDDPNTLAAGGAMRTFGEHKGFGLAVVVELLGRVLLGPGAFGHDQKSEIFRAQGLLLVAIAADAFRDLADVLGDAEQLRDLIHAVPPAAGFDQVLAPGDPETANRHRHAEGFSVKLGAWQAISDAARKVGVGQQALDAAVIP</sequence>
<dbReference type="PANTHER" id="PTHR11091">
    <property type="entry name" value="OXIDOREDUCTASE-RELATED"/>
    <property type="match status" value="1"/>
</dbReference>
<dbReference type="SUPFAM" id="SSF89733">
    <property type="entry name" value="L-sulfolactate dehydrogenase-like"/>
    <property type="match status" value="1"/>
</dbReference>
<name>A0A544W7H1_9MYCO</name>
<keyword evidence="4" id="KW-1185">Reference proteome</keyword>
<gene>
    <name evidence="3" type="ORF">D8S82_03815</name>
</gene>
<evidence type="ECO:0000313" key="3">
    <source>
        <dbReference type="EMBL" id="TQR88190.1"/>
    </source>
</evidence>
<dbReference type="PANTHER" id="PTHR11091:SF0">
    <property type="entry name" value="MALATE DEHYDROGENASE"/>
    <property type="match status" value="1"/>
</dbReference>
<evidence type="ECO:0000256" key="2">
    <source>
        <dbReference type="ARBA" id="ARBA00023002"/>
    </source>
</evidence>
<keyword evidence="2" id="KW-0560">Oxidoreductase</keyword>
<dbReference type="Gene3D" id="3.30.1370.60">
    <property type="entry name" value="Hypothetical oxidoreductase yiak, domain 2"/>
    <property type="match status" value="1"/>
</dbReference>
<dbReference type="Gene3D" id="1.10.1530.10">
    <property type="match status" value="1"/>
</dbReference>
<dbReference type="AlphaFoldDB" id="A0A544W7H1"/>
<accession>A0A544W7H1</accession>